<feature type="domain" description="Response regulatory" evidence="15">
    <location>
        <begin position="948"/>
        <end position="1064"/>
    </location>
</feature>
<evidence type="ECO:0000313" key="16">
    <source>
        <dbReference type="EMBL" id="AJA51166.1"/>
    </source>
</evidence>
<keyword evidence="13" id="KW-0812">Transmembrane</keyword>
<evidence type="ECO:0000256" key="11">
    <source>
        <dbReference type="PROSITE-ProRule" id="PRU00169"/>
    </source>
</evidence>
<sequence length="1067" mass="121538">MNIFKNYSIKQRFLILFFVCIVTFIGFGIFALIEFNNLVKVTNKLYNQSSKVSDATVNAKVNLVKINSAINDVILASDSNEIQEGINKVSQYENDLQKNLDTIGENSDDSDTKRNLQDANNVLSKWAKPQRDKIIKYVQEGKKQDAINISKGIHSDFVSELELDLDNIYANSLIDQRNLVQQSNALQSSEKITLFLTLAILTSVLLALFILIIKSILVPINSLKDHMINISHSGTFEEYEMDQNDEISEMAKNYNLLIHKLKTKLWINNTQNALKDEMTGSLSVKELTQNIINFLSRHLDAGNGTFYIYKDSDNKLILKSSFAFTERDRLSNVYEVGEGIIGQVALERKPIHLKKVKESEAAVCTSTTFGPPLNVYAFPLIHEDELYGVIELSSFEYFDDLKKNFLEEVCNVIAANLHSALQNERIKQLLEMSEKSEREAHKISRELKNANVELEEKQRQLQIQSEELQQTNSQLEEQQQILQQQSEELQQTNTQLEEHQLQIEEQSRILSMKNEELEKSKEEILMRTKDLENANKYKSQFLANISHELRTPLNSIILLSNLLIRNGKEKFENSTQEKFKVIYNSGQHLLRLINNILDLSKIEAGKIDLNYDYFNTEELIKELKDIFEVTAKEKNIQFILEDQFKNNFYGDRDKISQIVRNFLSNAFKFTDRGTVKLKIVRDNRDENNLIFSVSDTGIGISKEKLDIIFEEFHQGDGSISRKYGGTGLGLSISSRLCELMKGKIKVTSEPEMGSTFYLYLPLTLSEETSTKLEAAVTTSLEDKNKEEIIEEQIKNTKTKKLLIVEDDKQLIQSIKSISEGIGFATLVSDSGAKALKLIEEYKISGILLDLGLPDIDGIDLLKEINELLKLKNTYVPVIIYTGMDISPEQEKEIKLYTDRIIVKTANSDERLLDELTLILHKVNNEEDYRSIMTSKINKNTALNLDNKKILIVDDDPRNIFVLAAALEDFGAEIVEADNGEEALRELESQSADLILMDIMMPIMNGYEAIKKIRSSSKFKNIPIIAITAKSLKGDKEKCIAAGANDYISKPIDYDVLITLIKAWISKD</sequence>
<organism evidence="16 19">
    <name type="scientific">Clostridium pasteurianum DSM 525 = ATCC 6013</name>
    <dbReference type="NCBI Taxonomy" id="1262449"/>
    <lineage>
        <taxon>Bacteria</taxon>
        <taxon>Bacillati</taxon>
        <taxon>Bacillota</taxon>
        <taxon>Clostridia</taxon>
        <taxon>Eubacteriales</taxon>
        <taxon>Clostridiaceae</taxon>
        <taxon>Clostridium</taxon>
    </lineage>
</organism>
<dbReference type="EMBL" id="JPGY02000001">
    <property type="protein sequence ID" value="KRU12826.1"/>
    <property type="molecule type" value="Genomic_DNA"/>
</dbReference>
<dbReference type="SMART" id="SM00387">
    <property type="entry name" value="HATPase_c"/>
    <property type="match status" value="1"/>
</dbReference>
<dbReference type="InterPro" id="IPR004358">
    <property type="entry name" value="Sig_transdc_His_kin-like_C"/>
</dbReference>
<dbReference type="InterPro" id="IPR036097">
    <property type="entry name" value="HisK_dim/P_sf"/>
</dbReference>
<protein>
    <recommendedName>
        <fullName evidence="10">Circadian input-output histidine kinase CikA</fullName>
        <ecNumber evidence="3">2.7.13.3</ecNumber>
    </recommendedName>
    <alternativeName>
        <fullName evidence="4">Stage 0 sporulation protein A homolog</fullName>
    </alternativeName>
</protein>
<dbReference type="InterPro" id="IPR001789">
    <property type="entry name" value="Sig_transdc_resp-reg_receiver"/>
</dbReference>
<feature type="transmembrane region" description="Helical" evidence="13">
    <location>
        <begin position="12"/>
        <end position="33"/>
    </location>
</feature>
<feature type="coiled-coil region" evidence="12">
    <location>
        <begin position="426"/>
        <end position="534"/>
    </location>
</feature>
<dbReference type="Proteomes" id="UP000030905">
    <property type="component" value="Chromosome"/>
</dbReference>
<dbReference type="Pfam" id="PF12729">
    <property type="entry name" value="4HB_MCP_1"/>
    <property type="match status" value="1"/>
</dbReference>
<dbReference type="Gene3D" id="3.30.565.10">
    <property type="entry name" value="Histidine kinase-like ATPase, C-terminal domain"/>
    <property type="match status" value="1"/>
</dbReference>
<dbReference type="Pfam" id="PF00072">
    <property type="entry name" value="Response_reg"/>
    <property type="match status" value="2"/>
</dbReference>
<keyword evidence="5 11" id="KW-0597">Phosphoprotein</keyword>
<evidence type="ECO:0000256" key="5">
    <source>
        <dbReference type="ARBA" id="ARBA00022553"/>
    </source>
</evidence>
<evidence type="ECO:0000313" key="18">
    <source>
        <dbReference type="Proteomes" id="UP000028042"/>
    </source>
</evidence>
<dbReference type="AlphaFoldDB" id="A0A0H3J5K1"/>
<keyword evidence="13" id="KW-1133">Transmembrane helix</keyword>
<dbReference type="SMART" id="SM00448">
    <property type="entry name" value="REC"/>
    <property type="match status" value="2"/>
</dbReference>
<dbReference type="InterPro" id="IPR005467">
    <property type="entry name" value="His_kinase_dom"/>
</dbReference>
<dbReference type="InterPro" id="IPR003018">
    <property type="entry name" value="GAF"/>
</dbReference>
<feature type="modified residue" description="4-aspartylphosphate" evidence="11">
    <location>
        <position position="849"/>
    </location>
</feature>
<dbReference type="Proteomes" id="UP000028042">
    <property type="component" value="Unassembled WGS sequence"/>
</dbReference>
<dbReference type="GO" id="GO:0000155">
    <property type="term" value="F:phosphorelay sensor kinase activity"/>
    <property type="evidence" value="ECO:0007669"/>
    <property type="project" value="InterPro"/>
</dbReference>
<dbReference type="eggNOG" id="COG0784">
    <property type="taxonomic scope" value="Bacteria"/>
</dbReference>
<dbReference type="Pfam" id="PF00512">
    <property type="entry name" value="HisKA"/>
    <property type="match status" value="1"/>
</dbReference>
<proteinExistence type="inferred from homology"/>
<comment type="function">
    <text evidence="9">May play the central regulatory role in sporulation. It may be an element of the effector pathway responsible for the activation of sporulation genes in response to nutritional stress. Spo0A may act in concert with spo0H (a sigma factor) to control the expression of some genes that are critical to the sporulation process.</text>
</comment>
<dbReference type="SMART" id="SM00065">
    <property type="entry name" value="GAF"/>
    <property type="match status" value="1"/>
</dbReference>
<dbReference type="KEGG" id="cpat:CLPA_c10780"/>
<feature type="transmembrane region" description="Helical" evidence="13">
    <location>
        <begin position="192"/>
        <end position="213"/>
    </location>
</feature>
<keyword evidence="12" id="KW-0175">Coiled coil</keyword>
<dbReference type="PROSITE" id="PS50110">
    <property type="entry name" value="RESPONSE_REGULATORY"/>
    <property type="match status" value="2"/>
</dbReference>
<accession>A0A0H3J5K1</accession>
<evidence type="ECO:0000256" key="7">
    <source>
        <dbReference type="ARBA" id="ARBA00022777"/>
    </source>
</evidence>
<evidence type="ECO:0000256" key="8">
    <source>
        <dbReference type="ARBA" id="ARBA00023012"/>
    </source>
</evidence>
<keyword evidence="16" id="KW-0378">Hydrolase</keyword>
<dbReference type="GeneID" id="93073272"/>
<dbReference type="Gene3D" id="6.10.340.10">
    <property type="match status" value="1"/>
</dbReference>
<dbReference type="PROSITE" id="PS50109">
    <property type="entry name" value="HIS_KIN"/>
    <property type="match status" value="1"/>
</dbReference>
<dbReference type="SUPFAM" id="SSF47384">
    <property type="entry name" value="Homodimeric domain of signal transducing histidine kinase"/>
    <property type="match status" value="1"/>
</dbReference>
<evidence type="ECO:0000256" key="4">
    <source>
        <dbReference type="ARBA" id="ARBA00018672"/>
    </source>
</evidence>
<dbReference type="Gene3D" id="3.30.450.40">
    <property type="match status" value="1"/>
</dbReference>
<dbReference type="Pfam" id="PF13185">
    <property type="entry name" value="GAF_2"/>
    <property type="match status" value="1"/>
</dbReference>
<dbReference type="SUPFAM" id="SSF52172">
    <property type="entry name" value="CheY-like"/>
    <property type="match status" value="2"/>
</dbReference>
<feature type="domain" description="Response regulatory" evidence="15">
    <location>
        <begin position="800"/>
        <end position="918"/>
    </location>
</feature>
<dbReference type="EMBL" id="CP009268">
    <property type="protein sequence ID" value="AJA51166.1"/>
    <property type="molecule type" value="Genomic_DNA"/>
</dbReference>
<evidence type="ECO:0000256" key="2">
    <source>
        <dbReference type="ARBA" id="ARBA00006402"/>
    </source>
</evidence>
<evidence type="ECO:0000256" key="12">
    <source>
        <dbReference type="SAM" id="Coils"/>
    </source>
</evidence>
<reference evidence="17 18" key="3">
    <citation type="journal article" name="Genome Announc.">
        <title>Improved Draft Genome Sequence of Clostridium pasteurianum Strain ATCC 6013 (DSM 525) Using a Hybrid Next-Generation Sequencing Approach.</title>
        <authorList>
            <person name="Pyne M.E."/>
            <person name="Utturkar S."/>
            <person name="Brown S.D."/>
            <person name="Moo-Young M."/>
            <person name="Chung D.A."/>
            <person name="Chou C.P."/>
        </authorList>
    </citation>
    <scope>NUCLEOTIDE SEQUENCE [LARGE SCALE GENOMIC DNA]</scope>
    <source>
        <strain evidence="17 18">ATCC 6013</strain>
    </source>
</reference>
<dbReference type="GO" id="GO:0016787">
    <property type="term" value="F:hydrolase activity"/>
    <property type="evidence" value="ECO:0007669"/>
    <property type="project" value="UniProtKB-KW"/>
</dbReference>
<feature type="modified residue" description="4-aspartylphosphate" evidence="11">
    <location>
        <position position="997"/>
    </location>
</feature>
<dbReference type="Pfam" id="PF02518">
    <property type="entry name" value="HATPase_c"/>
    <property type="match status" value="1"/>
</dbReference>
<name>A0A0H3J5K1_CLOPA</name>
<evidence type="ECO:0000313" key="19">
    <source>
        <dbReference type="Proteomes" id="UP000030905"/>
    </source>
</evidence>
<evidence type="ECO:0000259" key="14">
    <source>
        <dbReference type="PROSITE" id="PS50109"/>
    </source>
</evidence>
<keyword evidence="13" id="KW-0472">Membrane</keyword>
<dbReference type="PRINTS" id="PR00344">
    <property type="entry name" value="BCTRLSENSOR"/>
</dbReference>
<evidence type="ECO:0000256" key="10">
    <source>
        <dbReference type="ARBA" id="ARBA00074306"/>
    </source>
</evidence>
<dbReference type="SUPFAM" id="SSF55781">
    <property type="entry name" value="GAF domain-like"/>
    <property type="match status" value="1"/>
</dbReference>
<keyword evidence="8" id="KW-0902">Two-component regulatory system</keyword>
<dbReference type="InterPro" id="IPR011006">
    <property type="entry name" value="CheY-like_superfamily"/>
</dbReference>
<evidence type="ECO:0000256" key="9">
    <source>
        <dbReference type="ARBA" id="ARBA00024867"/>
    </source>
</evidence>
<dbReference type="RefSeq" id="WP_003444568.1">
    <property type="nucleotide sequence ID" value="NZ_ANZB01000005.1"/>
</dbReference>
<dbReference type="Gene3D" id="1.10.287.130">
    <property type="match status" value="1"/>
</dbReference>
<dbReference type="KEGG" id="cpae:CPAST_c10780"/>
<evidence type="ECO:0000259" key="15">
    <source>
        <dbReference type="PROSITE" id="PS50110"/>
    </source>
</evidence>
<dbReference type="CDD" id="cd00082">
    <property type="entry name" value="HisKA"/>
    <property type="match status" value="1"/>
</dbReference>
<dbReference type="InterPro" id="IPR003661">
    <property type="entry name" value="HisK_dim/P_dom"/>
</dbReference>
<dbReference type="InterPro" id="IPR036890">
    <property type="entry name" value="HATPase_C_sf"/>
</dbReference>
<dbReference type="EC" id="2.7.13.3" evidence="3"/>
<feature type="domain" description="Histidine kinase" evidence="14">
    <location>
        <begin position="544"/>
        <end position="764"/>
    </location>
</feature>
<gene>
    <name evidence="16" type="primary">luxQ1</name>
    <name evidence="16" type="ORF">CLPA_c10780</name>
    <name evidence="17" type="ORF">CP6013_02074</name>
</gene>
<comment type="similarity">
    <text evidence="2">In the N-terminal section; belongs to the phytochrome family.</text>
</comment>
<keyword evidence="19" id="KW-1185">Reference proteome</keyword>
<evidence type="ECO:0000256" key="1">
    <source>
        <dbReference type="ARBA" id="ARBA00000085"/>
    </source>
</evidence>
<dbReference type="SUPFAM" id="SSF55874">
    <property type="entry name" value="ATPase domain of HSP90 chaperone/DNA topoisomerase II/histidine kinase"/>
    <property type="match status" value="1"/>
</dbReference>
<dbReference type="CDD" id="cd17546">
    <property type="entry name" value="REC_hyHK_CKI1_RcsC-like"/>
    <property type="match status" value="1"/>
</dbReference>
<evidence type="ECO:0000256" key="13">
    <source>
        <dbReference type="SAM" id="Phobius"/>
    </source>
</evidence>
<dbReference type="FunFam" id="3.30.565.10:FF:000010">
    <property type="entry name" value="Sensor histidine kinase RcsC"/>
    <property type="match status" value="1"/>
</dbReference>
<dbReference type="Gene3D" id="3.40.50.2300">
    <property type="match status" value="2"/>
</dbReference>
<dbReference type="CDD" id="cd16922">
    <property type="entry name" value="HATPase_EvgS-ArcB-TorS-like"/>
    <property type="match status" value="1"/>
</dbReference>
<evidence type="ECO:0000313" key="17">
    <source>
        <dbReference type="EMBL" id="KRU12826.1"/>
    </source>
</evidence>
<dbReference type="InterPro" id="IPR024478">
    <property type="entry name" value="HlyB_4HB_MCP"/>
</dbReference>
<dbReference type="eggNOG" id="COG5002">
    <property type="taxonomic scope" value="Bacteria"/>
</dbReference>
<dbReference type="InterPro" id="IPR029016">
    <property type="entry name" value="GAF-like_dom_sf"/>
</dbReference>
<dbReference type="SMART" id="SM00388">
    <property type="entry name" value="HisKA"/>
    <property type="match status" value="1"/>
</dbReference>
<dbReference type="InterPro" id="IPR003594">
    <property type="entry name" value="HATPase_dom"/>
</dbReference>
<comment type="catalytic activity">
    <reaction evidence="1">
        <text>ATP + protein L-histidine = ADP + protein N-phospho-L-histidine.</text>
        <dbReference type="EC" id="2.7.13.3"/>
    </reaction>
</comment>
<keyword evidence="7 16" id="KW-0418">Kinase</keyword>
<evidence type="ECO:0000256" key="6">
    <source>
        <dbReference type="ARBA" id="ARBA00022679"/>
    </source>
</evidence>
<dbReference type="PANTHER" id="PTHR45339:SF1">
    <property type="entry name" value="HYBRID SIGNAL TRANSDUCTION HISTIDINE KINASE J"/>
    <property type="match status" value="1"/>
</dbReference>
<reference evidence="16 19" key="1">
    <citation type="journal article" date="2015" name="Genome Announc.">
        <title>Complete Genome Sequence of the Nitrogen-Fixing and Solvent-Producing Clostridium pasteurianum DSM 525.</title>
        <authorList>
            <person name="Poehlein A."/>
            <person name="Grosse-Honebrink A."/>
            <person name="Zhang Y."/>
            <person name="Minton N.P."/>
            <person name="Daniel R."/>
        </authorList>
    </citation>
    <scope>NUCLEOTIDE SEQUENCE [LARGE SCALE GENOMIC DNA]</scope>
    <source>
        <strain evidence="16">DSM 525</strain>
        <strain evidence="19">DSM 525 / ATCC 6013</strain>
    </source>
</reference>
<keyword evidence="6 16" id="KW-0808">Transferase</keyword>
<dbReference type="PANTHER" id="PTHR45339">
    <property type="entry name" value="HYBRID SIGNAL TRANSDUCTION HISTIDINE KINASE J"/>
    <property type="match status" value="1"/>
</dbReference>
<dbReference type="PATRIC" id="fig|1262449.3.peg.1889"/>
<evidence type="ECO:0000256" key="3">
    <source>
        <dbReference type="ARBA" id="ARBA00012438"/>
    </source>
</evidence>
<reference evidence="17" key="2">
    <citation type="submission" date="2015-10" db="EMBL/GenBank/DDBJ databases">
        <title>Improved Draft Genome Sequence of Clostridium pasteurianum Strain ATCC 6013 (DSM 525) Using a Hybrid Next-Generation Sequencing Approach.</title>
        <authorList>
            <person name="Pyne M.E."/>
            <person name="Utturkar S.M."/>
            <person name="Brown S.D."/>
            <person name="Moo-Young M."/>
            <person name="Chung D.A."/>
            <person name="Chou P.C."/>
        </authorList>
    </citation>
    <scope>NUCLEOTIDE SEQUENCE</scope>
    <source>
        <strain evidence="17">ATCC 6013</strain>
    </source>
</reference>